<evidence type="ECO:0000256" key="4">
    <source>
        <dbReference type="ARBA" id="ARBA00022840"/>
    </source>
</evidence>
<evidence type="ECO:0000259" key="9">
    <source>
        <dbReference type="PROSITE" id="PS50929"/>
    </source>
</evidence>
<dbReference type="InterPro" id="IPR011527">
    <property type="entry name" value="ABC1_TM_dom"/>
</dbReference>
<dbReference type="PANTHER" id="PTHR43394:SF1">
    <property type="entry name" value="ATP-BINDING CASSETTE SUB-FAMILY B MEMBER 10, MITOCHONDRIAL"/>
    <property type="match status" value="1"/>
</dbReference>
<dbReference type="Proteomes" id="UP001601627">
    <property type="component" value="Unassembled WGS sequence"/>
</dbReference>
<sequence length="594" mass="65501">MIWLRVSALFWRLSPLRVSAFTAVSVLLALVPAAQIGLVAAAVQGVADAVTGDPDAGRSALLAGAALLGVGLANHVLGTCMQYLDTLLRLELTARIGEWVMRKGTMLDLQQYEDAEVYDKMQRAFQESNGGRVYQVFTQLLEVARELVTLVTVSVVLFSWSPWIALVILLSPVPSVVSYMFFSHKAYEIEYDRAADRRRLYYYQHLTTTDHSYKEIRLFQLGPHLVELYTRLVRTFFDIDRRLARRQSVLGGVLGLLSVAASSGAVLWAIHTTTHAGQVGQLAGYLQAVGSIQVSAHGMLLGIAALYKDSLFLGNLFDFFALPERRLKGGTRPFPDTLRKGIEFRDVRFVYPGTGRVVLDGVSFTLPAGECVALVGQNGAGKTTLVKLLTRLYEPTSGQILVDDVPIEEYDLDDLQRHMGVIFQDFIRYELPVRDNIGFGRVEAREDTGRVAEAARAAGADAIVEALPRGYDTTLGRHFEDGHQLSGGQWQKMALSRAFMRRAPVVVLDEPTAAIDAEAEAEIFGRLKDVARGATSLVIAHRFSTVRMADRIVVMENGRVIEHGVHQELLSADGVYARLFRLQASGYLTEATSP</sequence>
<evidence type="ECO:0000313" key="10">
    <source>
        <dbReference type="EMBL" id="MFF1272212.1"/>
    </source>
</evidence>
<accession>A0ABW6PZ55</accession>
<dbReference type="PANTHER" id="PTHR43394">
    <property type="entry name" value="ATP-DEPENDENT PERMEASE MDL1, MITOCHONDRIAL"/>
    <property type="match status" value="1"/>
</dbReference>
<evidence type="ECO:0000313" key="11">
    <source>
        <dbReference type="Proteomes" id="UP001601627"/>
    </source>
</evidence>
<dbReference type="PROSITE" id="PS50929">
    <property type="entry name" value="ABC_TM1F"/>
    <property type="match status" value="1"/>
</dbReference>
<evidence type="ECO:0000259" key="8">
    <source>
        <dbReference type="PROSITE" id="PS50893"/>
    </source>
</evidence>
<feature type="transmembrane region" description="Helical" evidence="7">
    <location>
        <begin position="282"/>
        <end position="307"/>
    </location>
</feature>
<keyword evidence="6 7" id="KW-0472">Membrane</keyword>
<evidence type="ECO:0000256" key="3">
    <source>
        <dbReference type="ARBA" id="ARBA00022741"/>
    </source>
</evidence>
<feature type="transmembrane region" description="Helical" evidence="7">
    <location>
        <begin position="249"/>
        <end position="270"/>
    </location>
</feature>
<keyword evidence="11" id="KW-1185">Reference proteome</keyword>
<evidence type="ECO:0000256" key="6">
    <source>
        <dbReference type="ARBA" id="ARBA00023136"/>
    </source>
</evidence>
<dbReference type="RefSeq" id="WP_149546865.1">
    <property type="nucleotide sequence ID" value="NZ_JBHVZQ010000001.1"/>
</dbReference>
<dbReference type="Gene3D" id="3.40.50.300">
    <property type="entry name" value="P-loop containing nucleotide triphosphate hydrolases"/>
    <property type="match status" value="1"/>
</dbReference>
<name>A0ABW6PZ55_9ACTN</name>
<feature type="domain" description="ABC transporter" evidence="8">
    <location>
        <begin position="342"/>
        <end position="582"/>
    </location>
</feature>
<keyword evidence="2 7" id="KW-0812">Transmembrane</keyword>
<dbReference type="Pfam" id="PF00005">
    <property type="entry name" value="ABC_tran"/>
    <property type="match status" value="1"/>
</dbReference>
<dbReference type="EMBL" id="JBHVZQ010000001">
    <property type="protein sequence ID" value="MFF1272212.1"/>
    <property type="molecule type" value="Genomic_DNA"/>
</dbReference>
<dbReference type="InterPro" id="IPR003593">
    <property type="entry name" value="AAA+_ATPase"/>
</dbReference>
<evidence type="ECO:0000256" key="1">
    <source>
        <dbReference type="ARBA" id="ARBA00004651"/>
    </source>
</evidence>
<evidence type="ECO:0000256" key="2">
    <source>
        <dbReference type="ARBA" id="ARBA00022692"/>
    </source>
</evidence>
<dbReference type="Gene3D" id="1.20.1560.10">
    <property type="entry name" value="ABC transporter type 1, transmembrane domain"/>
    <property type="match status" value="1"/>
</dbReference>
<dbReference type="SUPFAM" id="SSF52540">
    <property type="entry name" value="P-loop containing nucleoside triphosphate hydrolases"/>
    <property type="match status" value="1"/>
</dbReference>
<feature type="domain" description="ABC transmembrane type-1" evidence="9">
    <location>
        <begin position="25"/>
        <end position="308"/>
    </location>
</feature>
<keyword evidence="3" id="KW-0547">Nucleotide-binding</keyword>
<evidence type="ECO:0000256" key="5">
    <source>
        <dbReference type="ARBA" id="ARBA00022989"/>
    </source>
</evidence>
<dbReference type="InterPro" id="IPR036640">
    <property type="entry name" value="ABC1_TM_sf"/>
</dbReference>
<dbReference type="SUPFAM" id="SSF90123">
    <property type="entry name" value="ABC transporter transmembrane region"/>
    <property type="match status" value="1"/>
</dbReference>
<proteinExistence type="predicted"/>
<dbReference type="InterPro" id="IPR027417">
    <property type="entry name" value="P-loop_NTPase"/>
</dbReference>
<feature type="transmembrane region" description="Helical" evidence="7">
    <location>
        <begin position="163"/>
        <end position="182"/>
    </location>
</feature>
<dbReference type="PROSITE" id="PS00211">
    <property type="entry name" value="ABC_TRANSPORTER_1"/>
    <property type="match status" value="1"/>
</dbReference>
<organism evidence="10 11">
    <name type="scientific">Streptomyces marokkonensis</name>
    <dbReference type="NCBI Taxonomy" id="324855"/>
    <lineage>
        <taxon>Bacteria</taxon>
        <taxon>Bacillati</taxon>
        <taxon>Actinomycetota</taxon>
        <taxon>Actinomycetes</taxon>
        <taxon>Kitasatosporales</taxon>
        <taxon>Streptomycetaceae</taxon>
        <taxon>Streptomyces</taxon>
    </lineage>
</organism>
<evidence type="ECO:0000256" key="7">
    <source>
        <dbReference type="SAM" id="Phobius"/>
    </source>
</evidence>
<comment type="caution">
    <text evidence="10">The sequence shown here is derived from an EMBL/GenBank/DDBJ whole genome shotgun (WGS) entry which is preliminary data.</text>
</comment>
<dbReference type="PROSITE" id="PS50893">
    <property type="entry name" value="ABC_TRANSPORTER_2"/>
    <property type="match status" value="1"/>
</dbReference>
<reference evidence="10 11" key="1">
    <citation type="submission" date="2024-09" db="EMBL/GenBank/DDBJ databases">
        <title>The Natural Products Discovery Center: Release of the First 8490 Sequenced Strains for Exploring Actinobacteria Biosynthetic Diversity.</title>
        <authorList>
            <person name="Kalkreuter E."/>
            <person name="Kautsar S.A."/>
            <person name="Yang D."/>
            <person name="Bader C.D."/>
            <person name="Teijaro C.N."/>
            <person name="Fluegel L."/>
            <person name="Davis C.M."/>
            <person name="Simpson J.R."/>
            <person name="Lauterbach L."/>
            <person name="Steele A.D."/>
            <person name="Gui C."/>
            <person name="Meng S."/>
            <person name="Li G."/>
            <person name="Viehrig K."/>
            <person name="Ye F."/>
            <person name="Su P."/>
            <person name="Kiefer A.F."/>
            <person name="Nichols A."/>
            <person name="Cepeda A.J."/>
            <person name="Yan W."/>
            <person name="Fan B."/>
            <person name="Jiang Y."/>
            <person name="Adhikari A."/>
            <person name="Zheng C.-J."/>
            <person name="Schuster L."/>
            <person name="Cowan T.M."/>
            <person name="Smanski M.J."/>
            <person name="Chevrette M.G."/>
            <person name="De Carvalho L.P.S."/>
            <person name="Shen B."/>
        </authorList>
    </citation>
    <scope>NUCLEOTIDE SEQUENCE [LARGE SCALE GENOMIC DNA]</scope>
    <source>
        <strain evidence="10 11">NPDC058328</strain>
    </source>
</reference>
<dbReference type="InterPro" id="IPR017871">
    <property type="entry name" value="ABC_transporter-like_CS"/>
</dbReference>
<comment type="subcellular location">
    <subcellularLocation>
        <location evidence="1">Cell membrane</location>
        <topology evidence="1">Multi-pass membrane protein</topology>
    </subcellularLocation>
</comment>
<keyword evidence="4 10" id="KW-0067">ATP-binding</keyword>
<dbReference type="InterPro" id="IPR039421">
    <property type="entry name" value="Type_1_exporter"/>
</dbReference>
<gene>
    <name evidence="10" type="ORF">ACFVZC_02090</name>
</gene>
<protein>
    <submittedName>
        <fullName evidence="10">ABC transporter ATP-binding protein</fullName>
    </submittedName>
</protein>
<dbReference type="SMART" id="SM00382">
    <property type="entry name" value="AAA"/>
    <property type="match status" value="1"/>
</dbReference>
<keyword evidence="5 7" id="KW-1133">Transmembrane helix</keyword>
<dbReference type="InterPro" id="IPR003439">
    <property type="entry name" value="ABC_transporter-like_ATP-bd"/>
</dbReference>
<dbReference type="GO" id="GO:0005524">
    <property type="term" value="F:ATP binding"/>
    <property type="evidence" value="ECO:0007669"/>
    <property type="project" value="UniProtKB-KW"/>
</dbReference>